<proteinExistence type="inferred from homology"/>
<dbReference type="EMBL" id="JAEPRE010000022">
    <property type="protein sequence ID" value="KAG2236111.1"/>
    <property type="molecule type" value="Genomic_DNA"/>
</dbReference>
<dbReference type="InterPro" id="IPR020904">
    <property type="entry name" value="Sc_DH/Rdtase_CS"/>
</dbReference>
<protein>
    <submittedName>
        <fullName evidence="5">Uncharacterized protein</fullName>
    </submittedName>
</protein>
<keyword evidence="2" id="KW-0521">NADP</keyword>
<sequence length="306" mass="32973">TKIKMVTTKLYPTLDGKVAVLTGASRGIGKAVADALIENNCKVVIGDILEKEGQAVVDAYNEKAGSKVAAFIRTDVTKYSDNIALFRLAETEFGGVDIALMNAGIGAGADSMFTPLDDATEERIININAIAMIKGTKVALLHMAKRGGGSIVLMSSMAGLYTAPNLASYNASKHAVVGYTRSFQLMPAICNVRVNALCPFWIETELTADIRNSDYEKFPYAKVISSYRYATMECLVEGFMTLTTDESRNTQTVKVLPDGLEIEQPLVAPGSFSGNADKKALAEFFPAAVAVGKRELAEALERYEQQ</sequence>
<evidence type="ECO:0000313" key="5">
    <source>
        <dbReference type="EMBL" id="KAG2236111.1"/>
    </source>
</evidence>
<dbReference type="PRINTS" id="PR00081">
    <property type="entry name" value="GDHRDH"/>
</dbReference>
<dbReference type="SUPFAM" id="SSF51735">
    <property type="entry name" value="NAD(P)-binding Rossmann-fold domains"/>
    <property type="match status" value="1"/>
</dbReference>
<reference evidence="5" key="1">
    <citation type="submission" date="2021-01" db="EMBL/GenBank/DDBJ databases">
        <title>Metabolic potential, ecology and presence of endohyphal bacteria is reflected in genomic diversity of Mucoromycotina.</title>
        <authorList>
            <person name="Muszewska A."/>
            <person name="Okrasinska A."/>
            <person name="Steczkiewicz K."/>
            <person name="Drgas O."/>
            <person name="Orlowska M."/>
            <person name="Perlinska-Lenart U."/>
            <person name="Aleksandrzak-Piekarczyk T."/>
            <person name="Szatraj K."/>
            <person name="Zielenkiewicz U."/>
            <person name="Pilsyk S."/>
            <person name="Malc E."/>
            <person name="Mieczkowski P."/>
            <person name="Kruszewska J.S."/>
            <person name="Biernat P."/>
            <person name="Pawlowska J."/>
        </authorList>
    </citation>
    <scope>NUCLEOTIDE SEQUENCE</scope>
    <source>
        <strain evidence="5">WA0000018081</strain>
    </source>
</reference>
<dbReference type="Proteomes" id="UP000613177">
    <property type="component" value="Unassembled WGS sequence"/>
</dbReference>
<dbReference type="GO" id="GO:0016616">
    <property type="term" value="F:oxidoreductase activity, acting on the CH-OH group of donors, NAD or NADP as acceptor"/>
    <property type="evidence" value="ECO:0007669"/>
    <property type="project" value="TreeGrafter"/>
</dbReference>
<keyword evidence="3" id="KW-0560">Oxidoreductase</keyword>
<evidence type="ECO:0000313" key="6">
    <source>
        <dbReference type="Proteomes" id="UP000613177"/>
    </source>
</evidence>
<dbReference type="Gene3D" id="3.40.50.720">
    <property type="entry name" value="NAD(P)-binding Rossmann-like Domain"/>
    <property type="match status" value="1"/>
</dbReference>
<evidence type="ECO:0000256" key="4">
    <source>
        <dbReference type="RuleBase" id="RU000363"/>
    </source>
</evidence>
<dbReference type="PROSITE" id="PS00061">
    <property type="entry name" value="ADH_SHORT"/>
    <property type="match status" value="1"/>
</dbReference>
<evidence type="ECO:0000256" key="1">
    <source>
        <dbReference type="ARBA" id="ARBA00006484"/>
    </source>
</evidence>
<comment type="caution">
    <text evidence="5">The sequence shown here is derived from an EMBL/GenBank/DDBJ whole genome shotgun (WGS) entry which is preliminary data.</text>
</comment>
<name>A0A8H7SW22_9FUNG</name>
<gene>
    <name evidence="5" type="ORF">INT48_006127</name>
</gene>
<dbReference type="GO" id="GO:0005737">
    <property type="term" value="C:cytoplasm"/>
    <property type="evidence" value="ECO:0007669"/>
    <property type="project" value="TreeGrafter"/>
</dbReference>
<organism evidence="5 6">
    <name type="scientific">Thamnidium elegans</name>
    <dbReference type="NCBI Taxonomy" id="101142"/>
    <lineage>
        <taxon>Eukaryota</taxon>
        <taxon>Fungi</taxon>
        <taxon>Fungi incertae sedis</taxon>
        <taxon>Mucoromycota</taxon>
        <taxon>Mucoromycotina</taxon>
        <taxon>Mucoromycetes</taxon>
        <taxon>Mucorales</taxon>
        <taxon>Mucorineae</taxon>
        <taxon>Mucoraceae</taxon>
        <taxon>Thamnidium</taxon>
    </lineage>
</organism>
<keyword evidence="6" id="KW-1185">Reference proteome</keyword>
<accession>A0A8H7SW22</accession>
<dbReference type="InterPro" id="IPR002347">
    <property type="entry name" value="SDR_fam"/>
</dbReference>
<dbReference type="PRINTS" id="PR00080">
    <property type="entry name" value="SDRFAMILY"/>
</dbReference>
<dbReference type="InterPro" id="IPR036291">
    <property type="entry name" value="NAD(P)-bd_dom_sf"/>
</dbReference>
<dbReference type="Pfam" id="PF00106">
    <property type="entry name" value="adh_short"/>
    <property type="match status" value="1"/>
</dbReference>
<dbReference type="AlphaFoldDB" id="A0A8H7SW22"/>
<evidence type="ECO:0000256" key="2">
    <source>
        <dbReference type="ARBA" id="ARBA00022857"/>
    </source>
</evidence>
<dbReference type="PANTHER" id="PTHR44229:SF4">
    <property type="entry name" value="15-HYDROXYPROSTAGLANDIN DEHYDROGENASE [NAD(+)]"/>
    <property type="match status" value="1"/>
</dbReference>
<evidence type="ECO:0000256" key="3">
    <source>
        <dbReference type="ARBA" id="ARBA00023002"/>
    </source>
</evidence>
<comment type="similarity">
    <text evidence="1 4">Belongs to the short-chain dehydrogenases/reductases (SDR) family.</text>
</comment>
<dbReference type="PANTHER" id="PTHR44229">
    <property type="entry name" value="15-HYDROXYPROSTAGLANDIN DEHYDROGENASE [NAD(+)]"/>
    <property type="match status" value="1"/>
</dbReference>
<feature type="non-terminal residue" evidence="5">
    <location>
        <position position="1"/>
    </location>
</feature>